<dbReference type="NCBIfam" id="TIGR02227">
    <property type="entry name" value="sigpep_I_bact"/>
    <property type="match status" value="1"/>
</dbReference>
<feature type="transmembrane region" description="Helical" evidence="7">
    <location>
        <begin position="199"/>
        <end position="218"/>
    </location>
</feature>
<dbReference type="Pfam" id="PF10502">
    <property type="entry name" value="Peptidase_S26"/>
    <property type="match status" value="1"/>
</dbReference>
<dbReference type="PROSITE" id="PS00501">
    <property type="entry name" value="SPASE_I_1"/>
    <property type="match status" value="1"/>
</dbReference>
<keyword evidence="10" id="KW-1185">Reference proteome</keyword>
<accession>A0ABT2N9J4</accession>
<evidence type="ECO:0000256" key="7">
    <source>
        <dbReference type="RuleBase" id="RU362042"/>
    </source>
</evidence>
<dbReference type="PANTHER" id="PTHR43390:SF1">
    <property type="entry name" value="CHLOROPLAST PROCESSING PEPTIDASE"/>
    <property type="match status" value="1"/>
</dbReference>
<evidence type="ECO:0000259" key="8">
    <source>
        <dbReference type="Pfam" id="PF10502"/>
    </source>
</evidence>
<sequence>MTPAKLQAQAKQGDLRAIAALIDECLTPHGMRAQVRLHQGLLSVSVQAPTPKHRQRCVAAIRELLMKLRIPAVARVRILGKNRDRSVIWSEEFALGNGTDVRTVAPRRRKQQNEDNTDTLALALSRVTPRPSSTGIQPRRSRRAKLQKDPWLAVNLSALFPGLGQIYAGKIFRGLGIILIEAVLIAVAVSAFYSPQGNTLTSLGLVFPILGIYLVNIIDAHRCFKNLSFLRLERVLKNKRNKNNPWVAVFLSQLLPGLGHLYLKNVGLGAVLMISLIVASNIARFHPGWLLVPPLLYAIACYHAYFSCPRSALHSHDPIVMIVILIVAFKLTSILIPAWVEHDFVQRFTIPSDSMVPTLRSGDQILAFKSRGRPPQKGDLVVFRAPEFAKTLDPNAGDLFIKRTIGMPLDVIRLKDGIIYINNEPLSEDYVVGPAQYNLDPQIVPADSYFVLGDNRNNSFDSHVWGYVPRNHIIGKAYKIYWPPDRIGPLR</sequence>
<feature type="transmembrane region" description="Helical" evidence="7">
    <location>
        <begin position="261"/>
        <end position="282"/>
    </location>
</feature>
<comment type="caution">
    <text evidence="7">Lacks conserved residue(s) required for the propagation of feature annotation.</text>
</comment>
<dbReference type="PROSITE" id="PS00761">
    <property type="entry name" value="SPASE_I_3"/>
    <property type="match status" value="1"/>
</dbReference>
<keyword evidence="5 7" id="KW-0645">Protease</keyword>
<dbReference type="EMBL" id="JAMXFA010000022">
    <property type="protein sequence ID" value="MCT7979373.1"/>
    <property type="molecule type" value="Genomic_DNA"/>
</dbReference>
<dbReference type="PANTHER" id="PTHR43390">
    <property type="entry name" value="SIGNAL PEPTIDASE I"/>
    <property type="match status" value="1"/>
</dbReference>
<evidence type="ECO:0000256" key="4">
    <source>
        <dbReference type="ARBA" id="ARBA00013208"/>
    </source>
</evidence>
<feature type="transmembrane region" description="Helical" evidence="7">
    <location>
        <begin position="175"/>
        <end position="193"/>
    </location>
</feature>
<dbReference type="EC" id="3.4.21.89" evidence="4 7"/>
<dbReference type="InterPro" id="IPR019758">
    <property type="entry name" value="Pept_S26A_signal_pept_1_CS"/>
</dbReference>
<protein>
    <recommendedName>
        <fullName evidence="4 7">Signal peptidase I</fullName>
        <ecNumber evidence="4 7">3.4.21.89</ecNumber>
    </recommendedName>
</protein>
<comment type="caution">
    <text evidence="9">The sequence shown here is derived from an EMBL/GenBank/DDBJ whole genome shotgun (WGS) entry which is preliminary data.</text>
</comment>
<dbReference type="InterPro" id="IPR019533">
    <property type="entry name" value="Peptidase_S26"/>
</dbReference>
<feature type="transmembrane region" description="Helical" evidence="7">
    <location>
        <begin position="288"/>
        <end position="306"/>
    </location>
</feature>
<keyword evidence="6 7" id="KW-0378">Hydrolase</keyword>
<feature type="domain" description="Peptidase S26" evidence="8">
    <location>
        <begin position="331"/>
        <end position="482"/>
    </location>
</feature>
<dbReference type="RefSeq" id="WP_261199097.1">
    <property type="nucleotide sequence ID" value="NZ_JAMXFA010000022.1"/>
</dbReference>
<dbReference type="InterPro" id="IPR036286">
    <property type="entry name" value="LexA/Signal_pep-like_sf"/>
</dbReference>
<comment type="similarity">
    <text evidence="3 7">Belongs to the peptidase S26 family.</text>
</comment>
<evidence type="ECO:0000256" key="1">
    <source>
        <dbReference type="ARBA" id="ARBA00000677"/>
    </source>
</evidence>
<evidence type="ECO:0000313" key="9">
    <source>
        <dbReference type="EMBL" id="MCT7979373.1"/>
    </source>
</evidence>
<dbReference type="InterPro" id="IPR000223">
    <property type="entry name" value="Pept_S26A_signal_pept_1"/>
</dbReference>
<dbReference type="GO" id="GO:0009003">
    <property type="term" value="F:signal peptidase activity"/>
    <property type="evidence" value="ECO:0007669"/>
    <property type="project" value="UniProtKB-EC"/>
</dbReference>
<evidence type="ECO:0000256" key="6">
    <source>
        <dbReference type="ARBA" id="ARBA00022801"/>
    </source>
</evidence>
<feature type="transmembrane region" description="Helical" evidence="7">
    <location>
        <begin position="318"/>
        <end position="340"/>
    </location>
</feature>
<evidence type="ECO:0000256" key="3">
    <source>
        <dbReference type="ARBA" id="ARBA00009370"/>
    </source>
</evidence>
<comment type="subcellular location">
    <subcellularLocation>
        <location evidence="2">Cell membrane</location>
        <topology evidence="2">Single-pass type II membrane protein</topology>
    </subcellularLocation>
    <subcellularLocation>
        <location evidence="7">Membrane</location>
        <topology evidence="7">Single-pass type II membrane protein</topology>
    </subcellularLocation>
</comment>
<dbReference type="CDD" id="cd06530">
    <property type="entry name" value="S26_SPase_I"/>
    <property type="match status" value="1"/>
</dbReference>
<dbReference type="SUPFAM" id="SSF51306">
    <property type="entry name" value="LexA/Signal peptidase"/>
    <property type="match status" value="1"/>
</dbReference>
<proteinExistence type="inferred from homology"/>
<organism evidence="9 10">
    <name type="scientific">Laspinema olomoucense D3b</name>
    <dbReference type="NCBI Taxonomy" id="2953688"/>
    <lineage>
        <taxon>Bacteria</taxon>
        <taxon>Bacillati</taxon>
        <taxon>Cyanobacteriota</taxon>
        <taxon>Cyanophyceae</taxon>
        <taxon>Oscillatoriophycideae</taxon>
        <taxon>Oscillatoriales</taxon>
        <taxon>Laspinemataceae</taxon>
        <taxon>Laspinema</taxon>
        <taxon>Laspinema olomoucense</taxon>
    </lineage>
</organism>
<dbReference type="InterPro" id="IPR019756">
    <property type="entry name" value="Pept_S26A_signal_pept_1_Ser-AS"/>
</dbReference>
<dbReference type="Proteomes" id="UP001525961">
    <property type="component" value="Unassembled WGS sequence"/>
</dbReference>
<dbReference type="Gene3D" id="2.10.109.10">
    <property type="entry name" value="Umud Fragment, subunit A"/>
    <property type="match status" value="1"/>
</dbReference>
<name>A0ABT2N9J4_9CYAN</name>
<comment type="catalytic activity">
    <reaction evidence="1 7">
        <text>Cleavage of hydrophobic, N-terminal signal or leader sequences from secreted and periplasmic proteins.</text>
        <dbReference type="EC" id="3.4.21.89"/>
    </reaction>
</comment>
<evidence type="ECO:0000256" key="2">
    <source>
        <dbReference type="ARBA" id="ARBA00004401"/>
    </source>
</evidence>
<evidence type="ECO:0000256" key="5">
    <source>
        <dbReference type="ARBA" id="ARBA00022670"/>
    </source>
</evidence>
<reference evidence="9 10" key="1">
    <citation type="journal article" date="2022" name="Front. Microbiol.">
        <title>High genomic differentiation and limited gene flow indicate recent cryptic speciation within the genus Laspinema (cyanobacteria).</title>
        <authorList>
            <person name="Stanojkovic A."/>
            <person name="Skoupy S."/>
            <person name="Skaloud P."/>
            <person name="Dvorak P."/>
        </authorList>
    </citation>
    <scope>NUCLEOTIDE SEQUENCE [LARGE SCALE GENOMIC DNA]</scope>
    <source>
        <strain evidence="9 10">D3b</strain>
    </source>
</reference>
<keyword evidence="7" id="KW-0812">Transmembrane</keyword>
<keyword evidence="7" id="KW-1133">Transmembrane helix</keyword>
<keyword evidence="7" id="KW-0472">Membrane</keyword>
<dbReference type="PRINTS" id="PR00727">
    <property type="entry name" value="LEADERPTASE"/>
</dbReference>
<gene>
    <name evidence="9" type="primary">lepB</name>
    <name evidence="9" type="ORF">NG792_16795</name>
</gene>
<evidence type="ECO:0000313" key="10">
    <source>
        <dbReference type="Proteomes" id="UP001525961"/>
    </source>
</evidence>